<feature type="non-terminal residue" evidence="1">
    <location>
        <position position="120"/>
    </location>
</feature>
<dbReference type="AlphaFoldDB" id="A0A382JYB5"/>
<dbReference type="InterPro" id="IPR016162">
    <property type="entry name" value="Ald_DH_N"/>
</dbReference>
<proteinExistence type="predicted"/>
<evidence type="ECO:0008006" key="2">
    <source>
        <dbReference type="Google" id="ProtNLM"/>
    </source>
</evidence>
<gene>
    <name evidence="1" type="ORF">METZ01_LOCUS269509</name>
</gene>
<organism evidence="1">
    <name type="scientific">marine metagenome</name>
    <dbReference type="NCBI Taxonomy" id="408172"/>
    <lineage>
        <taxon>unclassified sequences</taxon>
        <taxon>metagenomes</taxon>
        <taxon>ecological metagenomes</taxon>
    </lineage>
</organism>
<dbReference type="GO" id="GO:0016491">
    <property type="term" value="F:oxidoreductase activity"/>
    <property type="evidence" value="ECO:0007669"/>
    <property type="project" value="InterPro"/>
</dbReference>
<reference evidence="1" key="1">
    <citation type="submission" date="2018-05" db="EMBL/GenBank/DDBJ databases">
        <authorList>
            <person name="Lanie J.A."/>
            <person name="Ng W.-L."/>
            <person name="Kazmierczak K.M."/>
            <person name="Andrzejewski T.M."/>
            <person name="Davidsen T.M."/>
            <person name="Wayne K.J."/>
            <person name="Tettelin H."/>
            <person name="Glass J.I."/>
            <person name="Rusch D."/>
            <person name="Podicherti R."/>
            <person name="Tsui H.-C.T."/>
            <person name="Winkler M.E."/>
        </authorList>
    </citation>
    <scope>NUCLEOTIDE SEQUENCE</scope>
</reference>
<sequence>MAQRGSRSAAQFRTFSQEQVDHITRSMVMAGIKQARKLANMAREETTIGVVEDKVLKNMVACEFVWDSIKDQKSVGIIREDPEHNLMEAAEPIGLILSLTPITNPTSTVLFKCILAAKTG</sequence>
<accession>A0A382JYB5</accession>
<dbReference type="EMBL" id="UINC01076978">
    <property type="protein sequence ID" value="SVC16655.1"/>
    <property type="molecule type" value="Genomic_DNA"/>
</dbReference>
<evidence type="ECO:0000313" key="1">
    <source>
        <dbReference type="EMBL" id="SVC16655.1"/>
    </source>
</evidence>
<dbReference type="SUPFAM" id="SSF53720">
    <property type="entry name" value="ALDH-like"/>
    <property type="match status" value="1"/>
</dbReference>
<dbReference type="Gene3D" id="3.40.605.10">
    <property type="entry name" value="Aldehyde Dehydrogenase, Chain A, domain 1"/>
    <property type="match status" value="1"/>
</dbReference>
<name>A0A382JYB5_9ZZZZ</name>
<protein>
    <recommendedName>
        <fullName evidence="2">Aldehyde dehydrogenase domain-containing protein</fullName>
    </recommendedName>
</protein>
<dbReference type="InterPro" id="IPR016161">
    <property type="entry name" value="Ald_DH/histidinol_DH"/>
</dbReference>